<name>A0A1J4KHD3_9EUKA</name>
<evidence type="ECO:0000313" key="1">
    <source>
        <dbReference type="EMBL" id="OHT10352.1"/>
    </source>
</evidence>
<dbReference type="Gene3D" id="1.25.10.10">
    <property type="entry name" value="Leucine-rich Repeat Variant"/>
    <property type="match status" value="1"/>
</dbReference>
<protein>
    <recommendedName>
        <fullName evidence="3">Phosphoprotein phosphatase</fullName>
    </recommendedName>
</protein>
<dbReference type="PANTHER" id="PTHR10257:SF3">
    <property type="entry name" value="SERINE_THREONINE-PROTEIN PHOSPHATASE 2A 56 KDA REGULATORY SUBUNIT GAMMA ISOFORM"/>
    <property type="match status" value="1"/>
</dbReference>
<dbReference type="RefSeq" id="XP_068363488.1">
    <property type="nucleotide sequence ID" value="XM_068501370.1"/>
</dbReference>
<dbReference type="EMBL" id="MLAK01000614">
    <property type="protein sequence ID" value="OHT10352.1"/>
    <property type="molecule type" value="Genomic_DNA"/>
</dbReference>
<dbReference type="PANTHER" id="PTHR10257">
    <property type="entry name" value="SERINE/THREONINE PROTEIN PHOSPHATASE 2A PP2A REGULATORY SUBUNIT B"/>
    <property type="match status" value="1"/>
</dbReference>
<dbReference type="SUPFAM" id="SSF48371">
    <property type="entry name" value="ARM repeat"/>
    <property type="match status" value="1"/>
</dbReference>
<dbReference type="GO" id="GO:0007165">
    <property type="term" value="P:signal transduction"/>
    <property type="evidence" value="ECO:0007669"/>
    <property type="project" value="InterPro"/>
</dbReference>
<evidence type="ECO:0000313" key="2">
    <source>
        <dbReference type="Proteomes" id="UP000179807"/>
    </source>
</evidence>
<accession>A0A1J4KHD3</accession>
<dbReference type="GO" id="GO:0019888">
    <property type="term" value="F:protein phosphatase regulator activity"/>
    <property type="evidence" value="ECO:0007669"/>
    <property type="project" value="InterPro"/>
</dbReference>
<dbReference type="InterPro" id="IPR011989">
    <property type="entry name" value="ARM-like"/>
</dbReference>
<keyword evidence="2" id="KW-1185">Reference proteome</keyword>
<dbReference type="AlphaFoldDB" id="A0A1J4KHD3"/>
<dbReference type="GO" id="GO:0000159">
    <property type="term" value="C:protein phosphatase type 2A complex"/>
    <property type="evidence" value="ECO:0007669"/>
    <property type="project" value="InterPro"/>
</dbReference>
<evidence type="ECO:0008006" key="3">
    <source>
        <dbReference type="Google" id="ProtNLM"/>
    </source>
</evidence>
<dbReference type="FunFam" id="1.25.10.10:FF:000331">
    <property type="entry name" value="Phosphoprotein phosphatase, putative"/>
    <property type="match status" value="1"/>
</dbReference>
<gene>
    <name evidence="1" type="ORF">TRFO_20393</name>
</gene>
<dbReference type="Pfam" id="PF01603">
    <property type="entry name" value="B56"/>
    <property type="match status" value="1"/>
</dbReference>
<sequence length="436" mass="49645">MILKVCKRNTAIQVNREPHSSVGIFKKAYTSGITIPQLDQSSLKPTTIVPPQRDHIITTAPKSLTKFENAKALRLSKGPPNYRQSRKNGSGALWNSSGHFGVNFSQPNDITIACDDMRPLPPCDHAAFPVILDEKLRICNHICNFQIKSSEPHIKSLKTKCLEEILARLSTHGAVHKMGDVCATKIVMMCKNNILRPITKLDDTTVFGDDLPPINEQAWPHLSLVYQILKKMLIGNSRLSVFSIHFAVDLLSILQTPDQTERSNLNAIISKFYKWKTKKEDNILPKLYHLLDDYRMSKSPPFMVGPILSLMLNIFQSLTHDKIYLMNYFQKILKLFSDPKFAYFENSFLKIVEFFTDESTVFSLMVVKALILHWPVICHEKEASFIRIMTDVLPKMSARDRNLFIQRIFSIYSRCSTSHSAKVAEAALSIWSSTLM</sequence>
<dbReference type="InterPro" id="IPR016024">
    <property type="entry name" value="ARM-type_fold"/>
</dbReference>
<organism evidence="1 2">
    <name type="scientific">Tritrichomonas foetus</name>
    <dbReference type="NCBI Taxonomy" id="1144522"/>
    <lineage>
        <taxon>Eukaryota</taxon>
        <taxon>Metamonada</taxon>
        <taxon>Parabasalia</taxon>
        <taxon>Tritrichomonadida</taxon>
        <taxon>Tritrichomonadidae</taxon>
        <taxon>Tritrichomonas</taxon>
    </lineage>
</organism>
<dbReference type="VEuPathDB" id="TrichDB:TRFO_20393"/>
<reference evidence="1" key="1">
    <citation type="submission" date="2016-10" db="EMBL/GenBank/DDBJ databases">
        <authorList>
            <person name="Benchimol M."/>
            <person name="Almeida L.G."/>
            <person name="Vasconcelos A.T."/>
            <person name="Perreira-Neves A."/>
            <person name="Rosa I.A."/>
            <person name="Tasca T."/>
            <person name="Bogo M.R."/>
            <person name="de Souza W."/>
        </authorList>
    </citation>
    <scope>NUCLEOTIDE SEQUENCE [LARGE SCALE GENOMIC DNA]</scope>
    <source>
        <strain evidence="1">K</strain>
    </source>
</reference>
<proteinExistence type="predicted"/>
<comment type="caution">
    <text evidence="1">The sequence shown here is derived from an EMBL/GenBank/DDBJ whole genome shotgun (WGS) entry which is preliminary data.</text>
</comment>
<dbReference type="InterPro" id="IPR002554">
    <property type="entry name" value="PP2A_B56"/>
</dbReference>
<dbReference type="Proteomes" id="UP000179807">
    <property type="component" value="Unassembled WGS sequence"/>
</dbReference>
<dbReference type="GeneID" id="94836074"/>